<dbReference type="EMBL" id="JAINUG010000086">
    <property type="protein sequence ID" value="KAJ8399026.1"/>
    <property type="molecule type" value="Genomic_DNA"/>
</dbReference>
<comment type="caution">
    <text evidence="2">The sequence shown here is derived from an EMBL/GenBank/DDBJ whole genome shotgun (WGS) entry which is preliminary data.</text>
</comment>
<evidence type="ECO:0000313" key="2">
    <source>
        <dbReference type="EMBL" id="KAJ8399026.1"/>
    </source>
</evidence>
<gene>
    <name evidence="2" type="ORF">AAFF_G00416930</name>
</gene>
<dbReference type="Proteomes" id="UP001221898">
    <property type="component" value="Unassembled WGS sequence"/>
</dbReference>
<dbReference type="AlphaFoldDB" id="A0AAD7WJ79"/>
<feature type="region of interest" description="Disordered" evidence="1">
    <location>
        <begin position="121"/>
        <end position="143"/>
    </location>
</feature>
<accession>A0AAD7WJ79</accession>
<name>A0AAD7WJ79_9TELE</name>
<evidence type="ECO:0000256" key="1">
    <source>
        <dbReference type="SAM" id="MobiDB-lite"/>
    </source>
</evidence>
<keyword evidence="3" id="KW-1185">Reference proteome</keyword>
<protein>
    <submittedName>
        <fullName evidence="2">Uncharacterized protein</fullName>
    </submittedName>
</protein>
<reference evidence="2" key="1">
    <citation type="journal article" date="2023" name="Science">
        <title>Genome structures resolve the early diversification of teleost fishes.</title>
        <authorList>
            <person name="Parey E."/>
            <person name="Louis A."/>
            <person name="Montfort J."/>
            <person name="Bouchez O."/>
            <person name="Roques C."/>
            <person name="Iampietro C."/>
            <person name="Lluch J."/>
            <person name="Castinel A."/>
            <person name="Donnadieu C."/>
            <person name="Desvignes T."/>
            <person name="Floi Bucao C."/>
            <person name="Jouanno E."/>
            <person name="Wen M."/>
            <person name="Mejri S."/>
            <person name="Dirks R."/>
            <person name="Jansen H."/>
            <person name="Henkel C."/>
            <person name="Chen W.J."/>
            <person name="Zahm M."/>
            <person name="Cabau C."/>
            <person name="Klopp C."/>
            <person name="Thompson A.W."/>
            <person name="Robinson-Rechavi M."/>
            <person name="Braasch I."/>
            <person name="Lecointre G."/>
            <person name="Bobe J."/>
            <person name="Postlethwait J.H."/>
            <person name="Berthelot C."/>
            <person name="Roest Crollius H."/>
            <person name="Guiguen Y."/>
        </authorList>
    </citation>
    <scope>NUCLEOTIDE SEQUENCE</scope>
    <source>
        <strain evidence="2">NC1722</strain>
    </source>
</reference>
<sequence length="143" mass="15858">MSCHIVIANAWDLVYSRYRIVTVRHTRFDIYCFDVYSLQVCFVPGLQWDFLIDPLGCWLRRAGRLLCCGGGGHTSGLIRSTQTAPTSLINPDEILTSARSTITLSTLARNLSPLHLQPPVTHMCSSHPRAPPAPARPSLQSVE</sequence>
<organism evidence="2 3">
    <name type="scientific">Aldrovandia affinis</name>
    <dbReference type="NCBI Taxonomy" id="143900"/>
    <lineage>
        <taxon>Eukaryota</taxon>
        <taxon>Metazoa</taxon>
        <taxon>Chordata</taxon>
        <taxon>Craniata</taxon>
        <taxon>Vertebrata</taxon>
        <taxon>Euteleostomi</taxon>
        <taxon>Actinopterygii</taxon>
        <taxon>Neopterygii</taxon>
        <taxon>Teleostei</taxon>
        <taxon>Notacanthiformes</taxon>
        <taxon>Halosauridae</taxon>
        <taxon>Aldrovandia</taxon>
    </lineage>
</organism>
<proteinExistence type="predicted"/>
<evidence type="ECO:0000313" key="3">
    <source>
        <dbReference type="Proteomes" id="UP001221898"/>
    </source>
</evidence>